<dbReference type="EMBL" id="JBHSRF010000072">
    <property type="protein sequence ID" value="MFC6085929.1"/>
    <property type="molecule type" value="Genomic_DNA"/>
</dbReference>
<comment type="caution">
    <text evidence="2">The sequence shown here is derived from an EMBL/GenBank/DDBJ whole genome shotgun (WGS) entry which is preliminary data.</text>
</comment>
<evidence type="ECO:0000313" key="3">
    <source>
        <dbReference type="Proteomes" id="UP001596137"/>
    </source>
</evidence>
<keyword evidence="1" id="KW-1133">Transmembrane helix</keyword>
<keyword evidence="3" id="KW-1185">Reference proteome</keyword>
<proteinExistence type="predicted"/>
<sequence>MSDYIDVASLWKVLAVGLLGGAGLVAVFALGLVGLSAYADRPPGARARVPGLVLACGCFLAVAGGAAAGLVAMLAK</sequence>
<feature type="transmembrane region" description="Helical" evidence="1">
    <location>
        <begin position="13"/>
        <end position="39"/>
    </location>
</feature>
<name>A0ABW1NRF4_9ACTN</name>
<gene>
    <name evidence="2" type="ORF">ACFP1K_32515</name>
</gene>
<reference evidence="3" key="1">
    <citation type="journal article" date="2019" name="Int. J. Syst. Evol. Microbiol.">
        <title>The Global Catalogue of Microorganisms (GCM) 10K type strain sequencing project: providing services to taxonomists for standard genome sequencing and annotation.</title>
        <authorList>
            <consortium name="The Broad Institute Genomics Platform"/>
            <consortium name="The Broad Institute Genome Sequencing Center for Infectious Disease"/>
            <person name="Wu L."/>
            <person name="Ma J."/>
        </authorList>
    </citation>
    <scope>NUCLEOTIDE SEQUENCE [LARGE SCALE GENOMIC DNA]</scope>
    <source>
        <strain evidence="3">JCM 30346</strain>
    </source>
</reference>
<dbReference type="Proteomes" id="UP001596137">
    <property type="component" value="Unassembled WGS sequence"/>
</dbReference>
<keyword evidence="1" id="KW-0472">Membrane</keyword>
<organism evidence="2 3">
    <name type="scientific">Sphaerisporangium aureirubrum</name>
    <dbReference type="NCBI Taxonomy" id="1544736"/>
    <lineage>
        <taxon>Bacteria</taxon>
        <taxon>Bacillati</taxon>
        <taxon>Actinomycetota</taxon>
        <taxon>Actinomycetes</taxon>
        <taxon>Streptosporangiales</taxon>
        <taxon>Streptosporangiaceae</taxon>
        <taxon>Sphaerisporangium</taxon>
    </lineage>
</organism>
<feature type="transmembrane region" description="Helical" evidence="1">
    <location>
        <begin position="51"/>
        <end position="75"/>
    </location>
</feature>
<protein>
    <submittedName>
        <fullName evidence="2">Uncharacterized protein</fullName>
    </submittedName>
</protein>
<evidence type="ECO:0000256" key="1">
    <source>
        <dbReference type="SAM" id="Phobius"/>
    </source>
</evidence>
<dbReference type="RefSeq" id="WP_380760592.1">
    <property type="nucleotide sequence ID" value="NZ_JBHSRF010000072.1"/>
</dbReference>
<evidence type="ECO:0000313" key="2">
    <source>
        <dbReference type="EMBL" id="MFC6085929.1"/>
    </source>
</evidence>
<keyword evidence="1" id="KW-0812">Transmembrane</keyword>
<accession>A0ABW1NRF4</accession>